<dbReference type="AlphaFoldDB" id="A0A316UB71"/>
<reference evidence="10 11" key="1">
    <citation type="journal article" date="2018" name="Mol. Biol. Evol.">
        <title>Broad Genomic Sampling Reveals a Smut Pathogenic Ancestry of the Fungal Clade Ustilaginomycotina.</title>
        <authorList>
            <person name="Kijpornyongpan T."/>
            <person name="Mondo S.J."/>
            <person name="Barry K."/>
            <person name="Sandor L."/>
            <person name="Lee J."/>
            <person name="Lipzen A."/>
            <person name="Pangilinan J."/>
            <person name="LaButti K."/>
            <person name="Hainaut M."/>
            <person name="Henrissat B."/>
            <person name="Grigoriev I.V."/>
            <person name="Spatafora J.W."/>
            <person name="Aime M.C."/>
        </authorList>
    </citation>
    <scope>NUCLEOTIDE SEQUENCE [LARGE SCALE GENOMIC DNA]</scope>
    <source>
        <strain evidence="10 11">MCA 4718</strain>
    </source>
</reference>
<name>A0A316UB71_9BASI</name>
<evidence type="ECO:0000259" key="8">
    <source>
        <dbReference type="Pfam" id="PF13802"/>
    </source>
</evidence>
<dbReference type="SUPFAM" id="SSF51011">
    <property type="entry name" value="Glycosyl hydrolase domain"/>
    <property type="match status" value="1"/>
</dbReference>
<protein>
    <recommendedName>
        <fullName evidence="5">alpha-D-xyloside xylohydrolase</fullName>
        <ecNumber evidence="5">3.2.1.177</ecNumber>
    </recommendedName>
</protein>
<comment type="similarity">
    <text evidence="1 6">Belongs to the glycosyl hydrolase 31 family.</text>
</comment>
<gene>
    <name evidence="10" type="ORF">BCV69DRAFT_297413</name>
</gene>
<dbReference type="Gene3D" id="2.60.40.1760">
    <property type="entry name" value="glycosyl hydrolase (family 31)"/>
    <property type="match status" value="1"/>
</dbReference>
<dbReference type="PANTHER" id="PTHR43053:SF4">
    <property type="entry name" value="MYOGENESIS-REGULATING GLYCOSIDASE"/>
    <property type="match status" value="1"/>
</dbReference>
<dbReference type="InterPro" id="IPR017853">
    <property type="entry name" value="GH"/>
</dbReference>
<dbReference type="CDD" id="cd14752">
    <property type="entry name" value="GH31_N"/>
    <property type="match status" value="1"/>
</dbReference>
<evidence type="ECO:0000256" key="1">
    <source>
        <dbReference type="ARBA" id="ARBA00007806"/>
    </source>
</evidence>
<dbReference type="GO" id="GO:0061634">
    <property type="term" value="F:alpha-D-xyloside xylohydrolase"/>
    <property type="evidence" value="ECO:0007669"/>
    <property type="project" value="UniProtKB-EC"/>
</dbReference>
<comment type="catalytic activity">
    <reaction evidence="4">
        <text>Hydrolysis of terminal, non-reducing alpha-D-xylose residues with release of alpha-D-xylose.</text>
        <dbReference type="EC" id="3.2.1.177"/>
    </reaction>
</comment>
<dbReference type="NCBIfam" id="NF007940">
    <property type="entry name" value="PRK10658.1"/>
    <property type="match status" value="1"/>
</dbReference>
<evidence type="ECO:0000256" key="2">
    <source>
        <dbReference type="ARBA" id="ARBA00022801"/>
    </source>
</evidence>
<sequence length="828" mass="91509">MRFVEGVWNKLEGSTVVSARQAARVEIIPDDTGRGTGGDCLRILCSIREIKNRGDVLNKPTITIWIRSPAPGTFEVEAKHFVGKQAHHEPRLDLFPAGLDRVGASGSVNGVKANGASIRAKGLKHDKYAFLVSAGGLAQARVDMRPGVFSIDFLDDKERVVSSIGPDSISWALKTNVPGSHAAREFASTTTLDPYHRPESRRQGYMIMSPSLAQGEKVYGLGEQFGPFVKNGQSVEISNEDGGTSSAMAYKNIPFYMTSRGYGVYIDQTQHVSLEIMTEHRSKVQASVPGETMRMYFLMGPSPKDVLTRYTSLTGRPPLPPTWSWGLWLSTSFLTDYDEETSQHFLDGMKKHDIQVSVFHFDCYWMRPFEWCSFRFNPEFFPDPKAFLGRINSQGIKVSVWINPYIAQEAEIFAEADQKGYLLHRRDGSTYQSDDWQGGIGFVDFTNPEACKWYQAQIEYCIDVGVTAFKTDFGERIPCEDVVYHSGSEPRAMHNHYSFLYNKTVYEVLERRLGTSQACLFARSAAAGGQRFPVHWAGDSDTTWTGMSEAVRGGLSLTLSGFAYAASDIGGFKAPGKGGQGPDSASPPIIYKRWVQFGLLSSHSRLHGSGTARVPWLVDDEAVVVTRKFVHLKARLMPYLLNTAIEQTVKSGHPIMRAMLLEFPEDPSVWYLDSQYMLGEALLVAPIFGETEIEYYLPHGKWVHLLDGREMTGGRYLKEDYSVMSLPLFLREGHAIILANEGARIEDDVRKNGCTVCLSQATLDDAPNGKVVTSVTLTDGTKITAEVSKTSAGAAEVKVTEGSIDSGAAIRVNVLEAKKGLDGHADVL</sequence>
<accession>A0A316UB71</accession>
<dbReference type="InterPro" id="IPR011013">
    <property type="entry name" value="Gal_mutarotase_sf_dom"/>
</dbReference>
<dbReference type="InterPro" id="IPR000322">
    <property type="entry name" value="Glyco_hydro_31_TIM"/>
</dbReference>
<dbReference type="RefSeq" id="XP_025349268.1">
    <property type="nucleotide sequence ID" value="XM_025494110.1"/>
</dbReference>
<dbReference type="EMBL" id="KZ819323">
    <property type="protein sequence ID" value="PWN22108.1"/>
    <property type="molecule type" value="Genomic_DNA"/>
</dbReference>
<proteinExistence type="inferred from homology"/>
<dbReference type="GO" id="GO:0005975">
    <property type="term" value="P:carbohydrate metabolic process"/>
    <property type="evidence" value="ECO:0007669"/>
    <property type="project" value="InterPro"/>
</dbReference>
<dbReference type="FunFam" id="3.20.20.80:FF:000053">
    <property type="entry name" value="Alpha-xylosidase YicI"/>
    <property type="match status" value="1"/>
</dbReference>
<evidence type="ECO:0000313" key="10">
    <source>
        <dbReference type="EMBL" id="PWN22108.1"/>
    </source>
</evidence>
<evidence type="ECO:0000256" key="4">
    <source>
        <dbReference type="ARBA" id="ARBA00052064"/>
    </source>
</evidence>
<dbReference type="CDD" id="cd06593">
    <property type="entry name" value="GH31_xylosidase_YicI"/>
    <property type="match status" value="1"/>
</dbReference>
<dbReference type="InterPro" id="IPR013780">
    <property type="entry name" value="Glyco_hydro_b"/>
</dbReference>
<dbReference type="Gene3D" id="2.60.40.1180">
    <property type="entry name" value="Golgi alpha-mannosidase II"/>
    <property type="match status" value="1"/>
</dbReference>
<dbReference type="InterPro" id="IPR048395">
    <property type="entry name" value="Glyco_hydro_31_C"/>
</dbReference>
<dbReference type="STRING" id="1684307.A0A316UB71"/>
<dbReference type="InterPro" id="IPR025887">
    <property type="entry name" value="Glyco_hydro_31_N_dom"/>
</dbReference>
<dbReference type="EC" id="3.2.1.177" evidence="5"/>
<dbReference type="Proteomes" id="UP000245942">
    <property type="component" value="Unassembled WGS sequence"/>
</dbReference>
<feature type="domain" description="Glycoside hydrolase family 31 TIM barrel" evidence="7">
    <location>
        <begin position="317"/>
        <end position="641"/>
    </location>
</feature>
<evidence type="ECO:0000259" key="9">
    <source>
        <dbReference type="Pfam" id="PF21365"/>
    </source>
</evidence>
<evidence type="ECO:0000259" key="7">
    <source>
        <dbReference type="Pfam" id="PF01055"/>
    </source>
</evidence>
<dbReference type="Pfam" id="PF01055">
    <property type="entry name" value="Glyco_hydro_31_2nd"/>
    <property type="match status" value="1"/>
</dbReference>
<evidence type="ECO:0000256" key="5">
    <source>
        <dbReference type="ARBA" id="ARBA00066962"/>
    </source>
</evidence>
<dbReference type="Pfam" id="PF21365">
    <property type="entry name" value="Glyco_hydro_31_3rd"/>
    <property type="match status" value="1"/>
</dbReference>
<dbReference type="SUPFAM" id="SSF51445">
    <property type="entry name" value="(Trans)glycosidases"/>
    <property type="match status" value="1"/>
</dbReference>
<feature type="domain" description="Glycosyl hydrolase family 31 C-terminal" evidence="9">
    <location>
        <begin position="652"/>
        <end position="736"/>
    </location>
</feature>
<evidence type="ECO:0000256" key="3">
    <source>
        <dbReference type="ARBA" id="ARBA00023295"/>
    </source>
</evidence>
<dbReference type="GO" id="GO:0030246">
    <property type="term" value="F:carbohydrate binding"/>
    <property type="evidence" value="ECO:0007669"/>
    <property type="project" value="InterPro"/>
</dbReference>
<dbReference type="Gene3D" id="3.20.20.80">
    <property type="entry name" value="Glycosidases"/>
    <property type="match status" value="1"/>
</dbReference>
<feature type="domain" description="Glycoside hydrolase family 31 N-terminal" evidence="8">
    <location>
        <begin position="148"/>
        <end position="273"/>
    </location>
</feature>
<evidence type="ECO:0000256" key="6">
    <source>
        <dbReference type="RuleBase" id="RU361185"/>
    </source>
</evidence>
<keyword evidence="11" id="KW-1185">Reference proteome</keyword>
<dbReference type="SUPFAM" id="SSF74650">
    <property type="entry name" value="Galactose mutarotase-like"/>
    <property type="match status" value="1"/>
</dbReference>
<dbReference type="PANTHER" id="PTHR43053">
    <property type="entry name" value="GLYCOSIDASE FAMILY 31"/>
    <property type="match status" value="1"/>
</dbReference>
<organism evidence="10 11">
    <name type="scientific">Pseudomicrostroma glucosiphilum</name>
    <dbReference type="NCBI Taxonomy" id="1684307"/>
    <lineage>
        <taxon>Eukaryota</taxon>
        <taxon>Fungi</taxon>
        <taxon>Dikarya</taxon>
        <taxon>Basidiomycota</taxon>
        <taxon>Ustilaginomycotina</taxon>
        <taxon>Exobasidiomycetes</taxon>
        <taxon>Microstromatales</taxon>
        <taxon>Microstromatales incertae sedis</taxon>
        <taxon>Pseudomicrostroma</taxon>
    </lineage>
</organism>
<keyword evidence="2 6" id="KW-0378">Hydrolase</keyword>
<dbReference type="Pfam" id="PF13802">
    <property type="entry name" value="Gal_mutarotas_2"/>
    <property type="match status" value="1"/>
</dbReference>
<evidence type="ECO:0000313" key="11">
    <source>
        <dbReference type="Proteomes" id="UP000245942"/>
    </source>
</evidence>
<keyword evidence="3 6" id="KW-0326">Glycosidase</keyword>
<dbReference type="InterPro" id="IPR050985">
    <property type="entry name" value="Alpha-glycosidase_related"/>
</dbReference>
<dbReference type="GeneID" id="37015844"/>
<dbReference type="OrthoDB" id="1334205at2759"/>